<dbReference type="RefSeq" id="WP_380096455.1">
    <property type="nucleotide sequence ID" value="NZ_JBHRYD010000005.1"/>
</dbReference>
<organism evidence="2 3">
    <name type="scientific">Devosia honganensis</name>
    <dbReference type="NCBI Taxonomy" id="1610527"/>
    <lineage>
        <taxon>Bacteria</taxon>
        <taxon>Pseudomonadati</taxon>
        <taxon>Pseudomonadota</taxon>
        <taxon>Alphaproteobacteria</taxon>
        <taxon>Hyphomicrobiales</taxon>
        <taxon>Devosiaceae</taxon>
        <taxon>Devosia</taxon>
    </lineage>
</organism>
<gene>
    <name evidence="2" type="ORF">ACFOOL_08120</name>
</gene>
<dbReference type="PANTHER" id="PTHR18964:SF149">
    <property type="entry name" value="BIFUNCTIONAL UDP-N-ACETYLGLUCOSAMINE 2-EPIMERASE_N-ACETYLMANNOSAMINE KINASE"/>
    <property type="match status" value="1"/>
</dbReference>
<accession>A0ABV7X063</accession>
<sequence length="402" mass="43010">MATPQSIRYLNELRALNVLFHRGGMSRAALARELGLNRSSMGNIIANLAADELVVERADLERTETRTGRPGIAIELNPAGGTFIGAEIGVDRLGVVAVDLSATLLHRQSVDFPTAERASDESIGTIIAMIRETIARIRGLGEIRGLCVTLPALLDHKGVVVNGLLLGWQNVPLRALLLGQFGEDIPIVIENDANAFGIAETYRDHSTRTDTKAFLLIENGVGGGIVVGGKLFRGSFGHAAEFGQIVLGGEGFFRGRTRPGHMESFVGKDAILARYHWHGADPKSSFEDLLAAIREGEALAMKTAHDWGQKLALGMTQITSILNPGAIVLGGSVAPVFEAVADEVVATMRNEFLEGFRMPEIRVSSLGVDAPSLGGAMLMHQQMFSVDEKVLHHGEQPASASV</sequence>
<dbReference type="EMBL" id="JBHRYD010000005">
    <property type="protein sequence ID" value="MFC3704723.1"/>
    <property type="molecule type" value="Genomic_DNA"/>
</dbReference>
<comment type="caution">
    <text evidence="2">The sequence shown here is derived from an EMBL/GenBank/DDBJ whole genome shotgun (WGS) entry which is preliminary data.</text>
</comment>
<dbReference type="Gene3D" id="1.10.10.10">
    <property type="entry name" value="Winged helix-like DNA-binding domain superfamily/Winged helix DNA-binding domain"/>
    <property type="match status" value="1"/>
</dbReference>
<reference evidence="3" key="1">
    <citation type="journal article" date="2019" name="Int. J. Syst. Evol. Microbiol.">
        <title>The Global Catalogue of Microorganisms (GCM) 10K type strain sequencing project: providing services to taxonomists for standard genome sequencing and annotation.</title>
        <authorList>
            <consortium name="The Broad Institute Genomics Platform"/>
            <consortium name="The Broad Institute Genome Sequencing Center for Infectious Disease"/>
            <person name="Wu L."/>
            <person name="Ma J."/>
        </authorList>
    </citation>
    <scope>NUCLEOTIDE SEQUENCE [LARGE SCALE GENOMIC DNA]</scope>
    <source>
        <strain evidence="3">KCTC 42281</strain>
    </source>
</reference>
<dbReference type="Gene3D" id="3.30.420.40">
    <property type="match status" value="2"/>
</dbReference>
<dbReference type="InterPro" id="IPR036388">
    <property type="entry name" value="WH-like_DNA-bd_sf"/>
</dbReference>
<evidence type="ECO:0000313" key="2">
    <source>
        <dbReference type="EMBL" id="MFC3704723.1"/>
    </source>
</evidence>
<comment type="similarity">
    <text evidence="1">Belongs to the ROK (NagC/XylR) family.</text>
</comment>
<protein>
    <submittedName>
        <fullName evidence="2">ROK family transcriptional regulator</fullName>
    </submittedName>
</protein>
<dbReference type="SUPFAM" id="SSF53067">
    <property type="entry name" value="Actin-like ATPase domain"/>
    <property type="match status" value="1"/>
</dbReference>
<evidence type="ECO:0000256" key="1">
    <source>
        <dbReference type="ARBA" id="ARBA00006479"/>
    </source>
</evidence>
<dbReference type="PANTHER" id="PTHR18964">
    <property type="entry name" value="ROK (REPRESSOR, ORF, KINASE) FAMILY"/>
    <property type="match status" value="1"/>
</dbReference>
<keyword evidence="3" id="KW-1185">Reference proteome</keyword>
<dbReference type="InterPro" id="IPR000600">
    <property type="entry name" value="ROK"/>
</dbReference>
<dbReference type="InterPro" id="IPR043129">
    <property type="entry name" value="ATPase_NBD"/>
</dbReference>
<evidence type="ECO:0000313" key="3">
    <source>
        <dbReference type="Proteomes" id="UP001595613"/>
    </source>
</evidence>
<dbReference type="SUPFAM" id="SSF46785">
    <property type="entry name" value="Winged helix' DNA-binding domain"/>
    <property type="match status" value="1"/>
</dbReference>
<proteinExistence type="inferred from homology"/>
<name>A0ABV7X063_9HYPH</name>
<dbReference type="InterPro" id="IPR036390">
    <property type="entry name" value="WH_DNA-bd_sf"/>
</dbReference>
<dbReference type="Proteomes" id="UP001595613">
    <property type="component" value="Unassembled WGS sequence"/>
</dbReference>
<dbReference type="Pfam" id="PF00480">
    <property type="entry name" value="ROK"/>
    <property type="match status" value="1"/>
</dbReference>